<dbReference type="AlphaFoldDB" id="A0A848G8Y8"/>
<dbReference type="Pfam" id="PF02406">
    <property type="entry name" value="MmoB_DmpM"/>
    <property type="match status" value="1"/>
</dbReference>
<dbReference type="InterPro" id="IPR036889">
    <property type="entry name" value="mOase_MmoB_DmpM_sf"/>
</dbReference>
<accession>A0A848G8Y8</accession>
<proteinExistence type="inferred from homology"/>
<protein>
    <submittedName>
        <fullName evidence="2">Monooxygenase</fullName>
    </submittedName>
</protein>
<keyword evidence="2" id="KW-0503">Monooxygenase</keyword>
<reference evidence="2 3" key="1">
    <citation type="submission" date="2020-04" db="EMBL/GenBank/DDBJ databases">
        <title>Zoogloea sp. G-4-1-14 isolated from soil.</title>
        <authorList>
            <person name="Dahal R.H."/>
        </authorList>
    </citation>
    <scope>NUCLEOTIDE SEQUENCE [LARGE SCALE GENOMIC DNA]</scope>
    <source>
        <strain evidence="2 3">G-4-1-14</strain>
    </source>
</reference>
<sequence length="90" mass="10158">MTSNAFIAFQKNEETRCIVEAIVDDNPDAVVVDQPAMVKVDVPGRLVIKRATVEEKMGRDFDLQELQLHLITISGHLDESDDEFVLSWQS</sequence>
<keyword evidence="2" id="KW-0560">Oxidoreductase</keyword>
<keyword evidence="3" id="KW-1185">Reference proteome</keyword>
<evidence type="ECO:0000313" key="3">
    <source>
        <dbReference type="Proteomes" id="UP000580043"/>
    </source>
</evidence>
<organism evidence="2 3">
    <name type="scientific">Zoogloea dura</name>
    <dbReference type="NCBI Taxonomy" id="2728840"/>
    <lineage>
        <taxon>Bacteria</taxon>
        <taxon>Pseudomonadati</taxon>
        <taxon>Pseudomonadota</taxon>
        <taxon>Betaproteobacteria</taxon>
        <taxon>Rhodocyclales</taxon>
        <taxon>Zoogloeaceae</taxon>
        <taxon>Zoogloea</taxon>
    </lineage>
</organism>
<evidence type="ECO:0000313" key="2">
    <source>
        <dbReference type="EMBL" id="NML27365.1"/>
    </source>
</evidence>
<dbReference type="EMBL" id="JABBGA010000014">
    <property type="protein sequence ID" value="NML27365.1"/>
    <property type="molecule type" value="Genomic_DNA"/>
</dbReference>
<evidence type="ECO:0000256" key="1">
    <source>
        <dbReference type="ARBA" id="ARBA00006313"/>
    </source>
</evidence>
<comment type="caution">
    <text evidence="2">The sequence shown here is derived from an EMBL/GenBank/DDBJ whole genome shotgun (WGS) entry which is preliminary data.</text>
</comment>
<name>A0A848G8Y8_9RHOO</name>
<comment type="similarity">
    <text evidence="1">Belongs to the TmoD/XamoD family.</text>
</comment>
<dbReference type="Gene3D" id="3.90.56.10">
    <property type="entry name" value="Monooxygenase component MmoB/DmpM"/>
    <property type="match status" value="1"/>
</dbReference>
<dbReference type="RefSeq" id="WP_169146899.1">
    <property type="nucleotide sequence ID" value="NZ_JABBGA010000014.1"/>
</dbReference>
<dbReference type="InterPro" id="IPR003454">
    <property type="entry name" value="MOase_MmoB_DmpM"/>
</dbReference>
<dbReference type="Proteomes" id="UP000580043">
    <property type="component" value="Unassembled WGS sequence"/>
</dbReference>
<dbReference type="SUPFAM" id="SSF56029">
    <property type="entry name" value="Monooxygenase (hydroxylase) regulatory protein"/>
    <property type="match status" value="1"/>
</dbReference>
<dbReference type="GO" id="GO:0004497">
    <property type="term" value="F:monooxygenase activity"/>
    <property type="evidence" value="ECO:0007669"/>
    <property type="project" value="UniProtKB-KW"/>
</dbReference>
<gene>
    <name evidence="2" type="ORF">HHL15_16545</name>
</gene>